<dbReference type="SUPFAM" id="SSF54506">
    <property type="entry name" value="Diaminopimelate epimerase-like"/>
    <property type="match status" value="1"/>
</dbReference>
<keyword evidence="2" id="KW-0413">Isomerase</keyword>
<sequence>MPMKIVIFQVDAFTRKAYSGNPAAVCVLKKPLSSKNYLAIAREMNFSETAFVIMSKEAMDSGVFELRWFTPQVEVPLCGHATLATAWILFSEYGCRGKIRFKTLSGIHEAELVSDSVRLNFPQDKPIPVPIPKGLKEVLGYSENMKTFYGQKTAKLLVEFEQASIIRELKPDFKRLLSLKTNYEIRGLIATARGNDGYDIVSRYFAPWVGIDEDPVTGSAHTVLGPFWMERLGKKKMQAYQASERGGELLLEITGGDRVYITGNAVTILKGTLLNDFA</sequence>
<dbReference type="GO" id="GO:0016853">
    <property type="term" value="F:isomerase activity"/>
    <property type="evidence" value="ECO:0007669"/>
    <property type="project" value="UniProtKB-KW"/>
</dbReference>
<protein>
    <submittedName>
        <fullName evidence="4">Phenazine biosynthesis protein PhzF family</fullName>
    </submittedName>
</protein>
<proteinExistence type="inferred from homology"/>
<dbReference type="PIRSF" id="PIRSF016184">
    <property type="entry name" value="PhzC_PhzF"/>
    <property type="match status" value="1"/>
</dbReference>
<accession>C5CI70</accession>
<feature type="active site" evidence="3">
    <location>
        <position position="48"/>
    </location>
</feature>
<dbReference type="GO" id="GO:0005737">
    <property type="term" value="C:cytoplasm"/>
    <property type="evidence" value="ECO:0007669"/>
    <property type="project" value="TreeGrafter"/>
</dbReference>
<reference evidence="4 5" key="1">
    <citation type="submission" date="2009-06" db="EMBL/GenBank/DDBJ databases">
        <title>Complete sequence of Thermotogales bacterium TBF 19.5.1.</title>
        <authorList>
            <consortium name="US DOE Joint Genome Institute"/>
            <person name="Lucas S."/>
            <person name="Copeland A."/>
            <person name="Lapidus A."/>
            <person name="Glavina del Rio T."/>
            <person name="Tice H."/>
            <person name="Bruce D."/>
            <person name="Goodwin L."/>
            <person name="Pitluck S."/>
            <person name="Chertkov O."/>
            <person name="Brettin T."/>
            <person name="Detter J.C."/>
            <person name="Han C."/>
            <person name="Schmutz J."/>
            <person name="Larimer F."/>
            <person name="Land M."/>
            <person name="Hauser L."/>
            <person name="Kyrpides N."/>
            <person name="Ovchinnikova G."/>
            <person name="Noll K."/>
        </authorList>
    </citation>
    <scope>NUCLEOTIDE SEQUENCE [LARGE SCALE GENOMIC DNA]</scope>
    <source>
        <strain evidence="5">ATCC BAA-1733 / DSM 21960 / TBF 19.5.1</strain>
    </source>
</reference>
<dbReference type="STRING" id="521045.Kole_2095"/>
<dbReference type="InterPro" id="IPR003719">
    <property type="entry name" value="Phenazine_PhzF-like"/>
</dbReference>
<evidence type="ECO:0000313" key="5">
    <source>
        <dbReference type="Proteomes" id="UP000002382"/>
    </source>
</evidence>
<reference evidence="4 5" key="2">
    <citation type="journal article" date="2011" name="J. Bacteriol.">
        <title>Genome Sequence of Kosmotoga olearia Strain TBF 19.5.1, a Thermophilic Bacterium with a Wide Growth Temperature Range, Isolated from the Troll B Oil Platform in the North Sea.</title>
        <authorList>
            <person name="Swithers K.S."/>
            <person name="Dipippo J.L."/>
            <person name="Bruce D.C."/>
            <person name="Detter C."/>
            <person name="Tapia R."/>
            <person name="Han S."/>
            <person name="Goodwin L.A."/>
            <person name="Han J."/>
            <person name="Woyke T."/>
            <person name="Pitluck S."/>
            <person name="Pennacchio L."/>
            <person name="Nolan M."/>
            <person name="Mikhailova N."/>
            <person name="Land M.L."/>
            <person name="Nesbo C.L."/>
            <person name="Gogarten J.P."/>
            <person name="Noll K.M."/>
        </authorList>
    </citation>
    <scope>NUCLEOTIDE SEQUENCE [LARGE SCALE GENOMIC DNA]</scope>
    <source>
        <strain evidence="5">ATCC BAA-1733 / DSM 21960 / TBF 19.5.1</strain>
    </source>
</reference>
<evidence type="ECO:0000256" key="1">
    <source>
        <dbReference type="ARBA" id="ARBA00008270"/>
    </source>
</evidence>
<organism evidence="4 5">
    <name type="scientific">Kosmotoga olearia (strain ATCC BAA-1733 / DSM 21960 / TBF 19.5.1)</name>
    <dbReference type="NCBI Taxonomy" id="521045"/>
    <lineage>
        <taxon>Bacteria</taxon>
        <taxon>Thermotogati</taxon>
        <taxon>Thermotogota</taxon>
        <taxon>Thermotogae</taxon>
        <taxon>Kosmotogales</taxon>
        <taxon>Kosmotogaceae</taxon>
        <taxon>Kosmotoga</taxon>
    </lineage>
</organism>
<name>C5CI70_KOSOT</name>
<comment type="similarity">
    <text evidence="1">Belongs to the PhzF family.</text>
</comment>
<gene>
    <name evidence="4" type="ordered locus">Kole_2095</name>
</gene>
<evidence type="ECO:0000313" key="4">
    <source>
        <dbReference type="EMBL" id="ACR80772.1"/>
    </source>
</evidence>
<dbReference type="PANTHER" id="PTHR13774:SF17">
    <property type="entry name" value="PHENAZINE BIOSYNTHESIS-LIKE DOMAIN-CONTAINING PROTEIN"/>
    <property type="match status" value="1"/>
</dbReference>
<dbReference type="KEGG" id="kol:Kole_2095"/>
<evidence type="ECO:0000256" key="2">
    <source>
        <dbReference type="ARBA" id="ARBA00023235"/>
    </source>
</evidence>
<dbReference type="PANTHER" id="PTHR13774">
    <property type="entry name" value="PHENAZINE BIOSYNTHESIS PROTEIN"/>
    <property type="match status" value="1"/>
</dbReference>
<evidence type="ECO:0000256" key="3">
    <source>
        <dbReference type="PIRSR" id="PIRSR016184-1"/>
    </source>
</evidence>
<keyword evidence="5" id="KW-1185">Reference proteome</keyword>
<dbReference type="HOGENOM" id="CLU_048756_2_0_0"/>
<dbReference type="Pfam" id="PF02567">
    <property type="entry name" value="PhzC-PhzF"/>
    <property type="match status" value="1"/>
</dbReference>
<dbReference type="Gene3D" id="3.10.310.10">
    <property type="entry name" value="Diaminopimelate Epimerase, Chain A, domain 1"/>
    <property type="match status" value="2"/>
</dbReference>
<dbReference type="AlphaFoldDB" id="C5CI70"/>
<dbReference type="NCBIfam" id="TIGR00654">
    <property type="entry name" value="PhzF_family"/>
    <property type="match status" value="1"/>
</dbReference>
<dbReference type="EMBL" id="CP001634">
    <property type="protein sequence ID" value="ACR80772.1"/>
    <property type="molecule type" value="Genomic_DNA"/>
</dbReference>
<dbReference type="Proteomes" id="UP000002382">
    <property type="component" value="Chromosome"/>
</dbReference>
<dbReference type="eggNOG" id="COG0384">
    <property type="taxonomic scope" value="Bacteria"/>
</dbReference>